<accession>A0A7R9WY05</accession>
<evidence type="ECO:0000313" key="2">
    <source>
        <dbReference type="EMBL" id="CAD8338837.1"/>
    </source>
</evidence>
<sequence length="104" mass="11781">MRIKLREGNDLTSSRTSRIMEEEGHLSQTNDTSWVFNVQLSRKFSVQACDMDTLLWVAASILIVRVLSTQLTFPRAEHAESFWRSLVPSDLLLMSLGEPQGAMP</sequence>
<dbReference type="EMBL" id="HBEF01017692">
    <property type="protein sequence ID" value="CAD8338837.1"/>
    <property type="molecule type" value="Transcribed_RNA"/>
</dbReference>
<name>A0A7R9WY05_9STRA</name>
<dbReference type="AlphaFoldDB" id="A0A7R9WY05"/>
<reference evidence="2" key="1">
    <citation type="submission" date="2021-01" db="EMBL/GenBank/DDBJ databases">
        <authorList>
            <person name="Corre E."/>
            <person name="Pelletier E."/>
            <person name="Niang G."/>
            <person name="Scheremetjew M."/>
            <person name="Finn R."/>
            <person name="Kale V."/>
            <person name="Holt S."/>
            <person name="Cochrane G."/>
            <person name="Meng A."/>
            <person name="Brown T."/>
            <person name="Cohen L."/>
        </authorList>
    </citation>
    <scope>NUCLEOTIDE SEQUENCE</scope>
    <source>
        <strain evidence="2">CCMP3328</strain>
    </source>
</reference>
<proteinExistence type="predicted"/>
<protein>
    <submittedName>
        <fullName evidence="2">Uncharacterized protein</fullName>
    </submittedName>
</protein>
<organism evidence="2">
    <name type="scientific">Craspedostauros australis</name>
    <dbReference type="NCBI Taxonomy" id="1486917"/>
    <lineage>
        <taxon>Eukaryota</taxon>
        <taxon>Sar</taxon>
        <taxon>Stramenopiles</taxon>
        <taxon>Ochrophyta</taxon>
        <taxon>Bacillariophyta</taxon>
        <taxon>Bacillariophyceae</taxon>
        <taxon>Bacillariophycidae</taxon>
        <taxon>Naviculales</taxon>
        <taxon>Naviculaceae</taxon>
        <taxon>Craspedostauros</taxon>
    </lineage>
</organism>
<evidence type="ECO:0000256" key="1">
    <source>
        <dbReference type="SAM" id="MobiDB-lite"/>
    </source>
</evidence>
<gene>
    <name evidence="2" type="ORF">CAUS1442_LOCUS10970</name>
</gene>
<feature type="region of interest" description="Disordered" evidence="1">
    <location>
        <begin position="1"/>
        <end position="23"/>
    </location>
</feature>